<accession>A0A1D3CYP9</accession>
<feature type="region of interest" description="Disordered" evidence="1">
    <location>
        <begin position="337"/>
        <end position="368"/>
    </location>
</feature>
<protein>
    <submittedName>
        <fullName evidence="2">Uncharacterized protein</fullName>
    </submittedName>
</protein>
<dbReference type="Proteomes" id="UP000095192">
    <property type="component" value="Unassembled WGS sequence"/>
</dbReference>
<dbReference type="EMBL" id="JROU02001487">
    <property type="protein sequence ID" value="OEH76325.1"/>
    <property type="molecule type" value="Genomic_DNA"/>
</dbReference>
<feature type="compositionally biased region" description="Polar residues" evidence="1">
    <location>
        <begin position="357"/>
        <end position="368"/>
    </location>
</feature>
<dbReference type="VEuPathDB" id="ToxoDB:cyc_00585"/>
<dbReference type="VEuPathDB" id="ToxoDB:LOC34617737"/>
<comment type="caution">
    <text evidence="2">The sequence shown here is derived from an EMBL/GenBank/DDBJ whole genome shotgun (WGS) entry which is preliminary data.</text>
</comment>
<keyword evidence="3" id="KW-1185">Reference proteome</keyword>
<dbReference type="AlphaFoldDB" id="A0A1D3CYP9"/>
<evidence type="ECO:0000256" key="1">
    <source>
        <dbReference type="SAM" id="MobiDB-lite"/>
    </source>
</evidence>
<organism evidence="2 3">
    <name type="scientific">Cyclospora cayetanensis</name>
    <dbReference type="NCBI Taxonomy" id="88456"/>
    <lineage>
        <taxon>Eukaryota</taxon>
        <taxon>Sar</taxon>
        <taxon>Alveolata</taxon>
        <taxon>Apicomplexa</taxon>
        <taxon>Conoidasida</taxon>
        <taxon>Coccidia</taxon>
        <taxon>Eucoccidiorida</taxon>
        <taxon>Eimeriorina</taxon>
        <taxon>Eimeriidae</taxon>
        <taxon>Cyclospora</taxon>
    </lineage>
</organism>
<dbReference type="InParanoid" id="A0A1D3CYP9"/>
<gene>
    <name evidence="2" type="ORF">cyc_00585</name>
</gene>
<evidence type="ECO:0000313" key="3">
    <source>
        <dbReference type="Proteomes" id="UP000095192"/>
    </source>
</evidence>
<evidence type="ECO:0000313" key="2">
    <source>
        <dbReference type="EMBL" id="OEH76325.1"/>
    </source>
</evidence>
<proteinExistence type="predicted"/>
<reference evidence="2 3" key="1">
    <citation type="journal article" date="2016" name="BMC Genomics">
        <title>Comparative genomics reveals Cyclospora cayetanensis possesses coccidia-like metabolism and invasion components but unique surface antigens.</title>
        <authorList>
            <person name="Liu S."/>
            <person name="Wang L."/>
            <person name="Zheng H."/>
            <person name="Xu Z."/>
            <person name="Roellig D.M."/>
            <person name="Li N."/>
            <person name="Frace M.A."/>
            <person name="Tang K."/>
            <person name="Arrowood M.J."/>
            <person name="Moss D.M."/>
            <person name="Zhang L."/>
            <person name="Feng Y."/>
            <person name="Xiao L."/>
        </authorList>
    </citation>
    <scope>NUCLEOTIDE SEQUENCE [LARGE SCALE GENOMIC DNA]</scope>
    <source>
        <strain evidence="2 3">CHN_HEN01</strain>
    </source>
</reference>
<name>A0A1D3CYP9_9EIME</name>
<sequence length="368" mass="39551">MDSADALLIEGFEARAKALYARLSAAAATASGDALVRTLCRYPADAGAGLWLSLLMKGRMAGRGRGHSIGDLSARICLCDDAHMAILSTRAPPDVGKADSLEFAVRGGGHFPPLPSAEQLSRRFCHVARYLMESTSLGAAPMGGASGAASAARSLPVAPNAGDRLFQRLSIVAAATAADALRHHPQTDVARRYAEDLCGLICWRLQRDGCLRKEEEKRESLEGAFVRKEAKCLARVLQTLVAVGAAIPLDLLQHLAPRLWCLGGRDVLSVLRLLPPAPIDTALRHQLARAVDLRFRDLKSWRQLRELRELCATLQLEVDEDIAERVASVPLYQAADEEEDIPTVADAMADTEEAEQTDTAGQQGSCSG</sequence>